<sequence>MVEQEPVRLSGTRLGTNMPRVGDYNLLVVFDLIRRAKDGVSRVALANQTGLSRQTVSNVVSRLLKAGWVHEGKRLSSPGRGKPRTMLHARADAAFAVGVHVEPASISAIVMDANGGIRARGEFGWESDPARAVNSIGALVRELIEAVPADRILGLGCSVPGPIDLERGVFVDPPTLPGWDGVQLRELVQQATGLETFMQKDSIAALAGELWNRERGLDRTTLFVYSGFGIGFAAADRGELFFGGSGNAGEGGHIRINTDDTELCTCGRQGCVGKAVEFDYLVRQAVDRGLLPPAERSHTELVKAMDQLTQLAGAGDPDALELKAKSCAAIAQAVVVVADLMDATDVIVGGSNAARLAPDLGEAVEREFLRYSAVASLHSLKVHEADFGSWVGAAGGASLVFDAKLSPSPAVLTGSDSAGPAGPPELITGIA</sequence>
<name>A0AAU7V7R7_9ACTO</name>
<dbReference type="InterPro" id="IPR043129">
    <property type="entry name" value="ATPase_NBD"/>
</dbReference>
<dbReference type="InterPro" id="IPR000600">
    <property type="entry name" value="ROK"/>
</dbReference>
<protein>
    <submittedName>
        <fullName evidence="2">ROK family protein</fullName>
    </submittedName>
</protein>
<dbReference type="KEGG" id="sapp:SAC06_01860"/>
<dbReference type="AlphaFoldDB" id="A0AAU7V7R7"/>
<dbReference type="Gene3D" id="1.10.10.10">
    <property type="entry name" value="Winged helix-like DNA-binding domain superfamily/Winged helix DNA-binding domain"/>
    <property type="match status" value="1"/>
</dbReference>
<dbReference type="PANTHER" id="PTHR18964:SF149">
    <property type="entry name" value="BIFUNCTIONAL UDP-N-ACETYLGLUCOSAMINE 2-EPIMERASE_N-ACETYLMANNOSAMINE KINASE"/>
    <property type="match status" value="1"/>
</dbReference>
<gene>
    <name evidence="2" type="ORF">SAC06_01860</name>
</gene>
<dbReference type="SUPFAM" id="SSF46785">
    <property type="entry name" value="Winged helix' DNA-binding domain"/>
    <property type="match status" value="1"/>
</dbReference>
<accession>A0AAU7V7R7</accession>
<dbReference type="InterPro" id="IPR036390">
    <property type="entry name" value="WH_DNA-bd_sf"/>
</dbReference>
<evidence type="ECO:0000313" key="2">
    <source>
        <dbReference type="EMBL" id="XBW08324.1"/>
    </source>
</evidence>
<dbReference type="PANTHER" id="PTHR18964">
    <property type="entry name" value="ROK (REPRESSOR, ORF, KINASE) FAMILY"/>
    <property type="match status" value="1"/>
</dbReference>
<dbReference type="EMBL" id="CP138335">
    <property type="protein sequence ID" value="XBW08324.1"/>
    <property type="molecule type" value="Genomic_DNA"/>
</dbReference>
<dbReference type="InterPro" id="IPR036388">
    <property type="entry name" value="WH-like_DNA-bd_sf"/>
</dbReference>
<proteinExistence type="inferred from homology"/>
<dbReference type="SUPFAM" id="SSF53067">
    <property type="entry name" value="Actin-like ATPase domain"/>
    <property type="match status" value="1"/>
</dbReference>
<evidence type="ECO:0000256" key="1">
    <source>
        <dbReference type="ARBA" id="ARBA00006479"/>
    </source>
</evidence>
<organism evidence="2">
    <name type="scientific">Scrofimicrobium appendicitidis</name>
    <dbReference type="NCBI Taxonomy" id="3079930"/>
    <lineage>
        <taxon>Bacteria</taxon>
        <taxon>Bacillati</taxon>
        <taxon>Actinomycetota</taxon>
        <taxon>Actinomycetes</taxon>
        <taxon>Actinomycetales</taxon>
        <taxon>Actinomycetaceae</taxon>
        <taxon>Scrofimicrobium</taxon>
    </lineage>
</organism>
<dbReference type="Gene3D" id="3.30.420.40">
    <property type="match status" value="2"/>
</dbReference>
<reference evidence="2" key="1">
    <citation type="submission" date="2023-11" db="EMBL/GenBank/DDBJ databases">
        <title>Scrofimicrobium hongkongense sp. nov., isolated from a patient with peritonitis.</title>
        <authorList>
            <person name="Lao H.Y."/>
            <person name="Wong A.Y.P."/>
            <person name="Ng T.L."/>
            <person name="Wong R.Y.L."/>
            <person name="Yau M.C.Y."/>
            <person name="Lam J.Y.W."/>
            <person name="Siu G.K.H."/>
        </authorList>
    </citation>
    <scope>NUCLEOTIDE SEQUENCE</scope>
    <source>
        <strain evidence="2">R131</strain>
    </source>
</reference>
<dbReference type="RefSeq" id="WP_350258523.1">
    <property type="nucleotide sequence ID" value="NZ_CP138335.1"/>
</dbReference>
<comment type="similarity">
    <text evidence="1">Belongs to the ROK (NagC/XylR) family.</text>
</comment>
<dbReference type="Pfam" id="PF00480">
    <property type="entry name" value="ROK"/>
    <property type="match status" value="1"/>
</dbReference>
<dbReference type="GO" id="GO:0003700">
    <property type="term" value="F:DNA-binding transcription factor activity"/>
    <property type="evidence" value="ECO:0007669"/>
    <property type="project" value="InterPro"/>
</dbReference>